<evidence type="ECO:0000313" key="1">
    <source>
        <dbReference type="EMBL" id="GAG04593.1"/>
    </source>
</evidence>
<comment type="caution">
    <text evidence="1">The sequence shown here is derived from an EMBL/GenBank/DDBJ whole genome shotgun (WGS) entry which is preliminary data.</text>
</comment>
<reference evidence="1" key="1">
    <citation type="journal article" date="2014" name="Front. Microbiol.">
        <title>High frequency of phylogenetically diverse reductive dehalogenase-homologous genes in deep subseafloor sedimentary metagenomes.</title>
        <authorList>
            <person name="Kawai M."/>
            <person name="Futagami T."/>
            <person name="Toyoda A."/>
            <person name="Takaki Y."/>
            <person name="Nishi S."/>
            <person name="Hori S."/>
            <person name="Arai W."/>
            <person name="Tsubouchi T."/>
            <person name="Morono Y."/>
            <person name="Uchiyama I."/>
            <person name="Ito T."/>
            <person name="Fujiyama A."/>
            <person name="Inagaki F."/>
            <person name="Takami H."/>
        </authorList>
    </citation>
    <scope>NUCLEOTIDE SEQUENCE</scope>
    <source>
        <strain evidence="1">Expedition CK06-06</strain>
    </source>
</reference>
<gene>
    <name evidence="1" type="ORF">S01H1_42174</name>
</gene>
<dbReference type="AlphaFoldDB" id="X0UWA6"/>
<dbReference type="EMBL" id="BARS01026794">
    <property type="protein sequence ID" value="GAG04593.1"/>
    <property type="molecule type" value="Genomic_DNA"/>
</dbReference>
<sequence length="113" mass="12820">MLFGYQGAISKNRDQKTHSLEYEIDIEEILPYKGFTAGDKTPQGSQRDGFISNLLYFFKGKLTFSCQLVVSREINVTMPAVKITAGSDFQLKFGKAPFVIELFPKRKFGQRTV</sequence>
<protein>
    <submittedName>
        <fullName evidence="1">Uncharacterized protein</fullName>
    </submittedName>
</protein>
<organism evidence="1">
    <name type="scientific">marine sediment metagenome</name>
    <dbReference type="NCBI Taxonomy" id="412755"/>
    <lineage>
        <taxon>unclassified sequences</taxon>
        <taxon>metagenomes</taxon>
        <taxon>ecological metagenomes</taxon>
    </lineage>
</organism>
<name>X0UWA6_9ZZZZ</name>
<proteinExistence type="predicted"/>
<accession>X0UWA6</accession>